<keyword evidence="3 4" id="KW-0808">Transferase</keyword>
<dbReference type="InterPro" id="IPR016039">
    <property type="entry name" value="Thiolase-like"/>
</dbReference>
<dbReference type="InterPro" id="IPR018201">
    <property type="entry name" value="Ketoacyl_synth_AS"/>
</dbReference>
<feature type="domain" description="Ketosynthase family 3 (KS3)" evidence="5">
    <location>
        <begin position="249"/>
        <end position="720"/>
    </location>
</feature>
<evidence type="ECO:0000313" key="6">
    <source>
        <dbReference type="Proteomes" id="UP000050795"/>
    </source>
</evidence>
<protein>
    <recommendedName>
        <fullName evidence="2">beta-ketoacyl-[acyl-carrier-protein] synthase I</fullName>
        <ecNumber evidence="2">2.3.1.41</ecNumber>
    </recommendedName>
</protein>
<dbReference type="AlphaFoldDB" id="A0AA85IRC5"/>
<dbReference type="SMART" id="SM00825">
    <property type="entry name" value="PKS_KS"/>
    <property type="match status" value="1"/>
</dbReference>
<dbReference type="Pfam" id="PF00109">
    <property type="entry name" value="ketoacyl-synt"/>
    <property type="match status" value="1"/>
</dbReference>
<name>A0AA85IRC5_TRIRE</name>
<dbReference type="PANTHER" id="PTHR11712:SF336">
    <property type="entry name" value="3-OXOACYL-[ACYL-CARRIER-PROTEIN] SYNTHASE, MITOCHONDRIAL"/>
    <property type="match status" value="1"/>
</dbReference>
<dbReference type="Gene3D" id="3.40.47.10">
    <property type="match status" value="2"/>
</dbReference>
<reference evidence="7" key="2">
    <citation type="submission" date="2023-11" db="UniProtKB">
        <authorList>
            <consortium name="WormBaseParasite"/>
        </authorList>
    </citation>
    <scope>IDENTIFICATION</scope>
</reference>
<dbReference type="InterPro" id="IPR020841">
    <property type="entry name" value="PKS_Beta-ketoAc_synthase_dom"/>
</dbReference>
<dbReference type="PROSITE" id="PS00606">
    <property type="entry name" value="KS3_1"/>
    <property type="match status" value="1"/>
</dbReference>
<evidence type="ECO:0000313" key="7">
    <source>
        <dbReference type="WBParaSite" id="TREG1_106670.1"/>
    </source>
</evidence>
<keyword evidence="6" id="KW-1185">Reference proteome</keyword>
<dbReference type="Pfam" id="PF02801">
    <property type="entry name" value="Ketoacyl-synt_C"/>
    <property type="match status" value="1"/>
</dbReference>
<reference evidence="6" key="1">
    <citation type="submission" date="2022-06" db="EMBL/GenBank/DDBJ databases">
        <authorList>
            <person name="Berger JAMES D."/>
            <person name="Berger JAMES D."/>
        </authorList>
    </citation>
    <scope>NUCLEOTIDE SEQUENCE [LARGE SCALE GENOMIC DNA]</scope>
</reference>
<proteinExistence type="inferred from homology"/>
<evidence type="ECO:0000256" key="2">
    <source>
        <dbReference type="ARBA" id="ARBA00013191"/>
    </source>
</evidence>
<accession>A0AA85IRC5</accession>
<dbReference type="SUPFAM" id="SSF53901">
    <property type="entry name" value="Thiolase-like"/>
    <property type="match status" value="2"/>
</dbReference>
<dbReference type="GO" id="GO:0004315">
    <property type="term" value="F:3-oxoacyl-[acyl-carrier-protein] synthase activity"/>
    <property type="evidence" value="ECO:0007669"/>
    <property type="project" value="UniProtKB-EC"/>
</dbReference>
<dbReference type="InterPro" id="IPR014030">
    <property type="entry name" value="Ketoacyl_synth_N"/>
</dbReference>
<dbReference type="PANTHER" id="PTHR11712">
    <property type="entry name" value="POLYKETIDE SYNTHASE-RELATED"/>
    <property type="match status" value="1"/>
</dbReference>
<dbReference type="CDD" id="cd00834">
    <property type="entry name" value="KAS_I_II"/>
    <property type="match status" value="1"/>
</dbReference>
<dbReference type="InterPro" id="IPR014031">
    <property type="entry name" value="Ketoacyl_synth_C"/>
</dbReference>
<sequence length="723" mass="78602">MEADRKVTNDELHVNFNDMHDAQNDESDVHALPFSDSSITSQSEGIEPLRICEKEPKLSTAVVKEFTNDEVDHTNEGKVNIFDNDHGSADLSLVDHDEMSGMPTTTELNKSSVRLERGVELRADAVVECMDTHETVSVNDQRVAHLSTDVKGEQELIIKDSSDGNLAVRQTYKSRTTTASDAPLSSSTCVTQSSSVLSSTVKGMSMNSRVLCYDYDSISPFERMKVNGRHVVTLLAVRHATLSDQMVGVRRVAITGVGVCTPLGCGVPDFWTNLINGFCGISKTHDGFSFLPSRVAGIITDRDFEEQKCFVNSSLKKTWKVDISSDWKSISRASALGVIATHEAFRQVKWKMNSAYRAGVYFGVGMDGPSEVIDTASGILTKKYSGVGPHALTRTLSNIPAGVISRIWGLRGPCMATNTACAAGLHCIGEAFRMIQNNEADLVVAGACEAPLNPWTMAAFSRLRALCTQFNDTPEQASRPFDLQRKGFVLSEGAAAVILQAWPPPDDFLRESFDEPPTPIAEIIGFGRSGDAHHLVAPEPTGNGAFRSMLNAFKDSKLESVNQIGHINCHATSTPVGDRVELSAIAQLLGEYLIDSDTPIVINSIKGHIGHCLAAAGAIETVYAALSVNKGVICGNLNLHYPISNDELLEVIQMNRNSHTNSSFAQKCINTFNCAAVLPKHNEFNVQWPSNPPHHNHHCRVAMVNSFGFGGTNGTLIISEWKE</sequence>
<evidence type="ECO:0000259" key="5">
    <source>
        <dbReference type="PROSITE" id="PS52004"/>
    </source>
</evidence>
<dbReference type="Proteomes" id="UP000050795">
    <property type="component" value="Unassembled WGS sequence"/>
</dbReference>
<dbReference type="EC" id="2.3.1.41" evidence="2"/>
<organism evidence="6 7">
    <name type="scientific">Trichobilharzia regenti</name>
    <name type="common">Nasal bird schistosome</name>
    <dbReference type="NCBI Taxonomy" id="157069"/>
    <lineage>
        <taxon>Eukaryota</taxon>
        <taxon>Metazoa</taxon>
        <taxon>Spiralia</taxon>
        <taxon>Lophotrochozoa</taxon>
        <taxon>Platyhelminthes</taxon>
        <taxon>Trematoda</taxon>
        <taxon>Digenea</taxon>
        <taxon>Strigeidida</taxon>
        <taxon>Schistosomatoidea</taxon>
        <taxon>Schistosomatidae</taxon>
        <taxon>Trichobilharzia</taxon>
    </lineage>
</organism>
<dbReference type="InterPro" id="IPR000794">
    <property type="entry name" value="Beta-ketoacyl_synthase"/>
</dbReference>
<dbReference type="WBParaSite" id="TREG1_106670.1">
    <property type="protein sequence ID" value="TREG1_106670.1"/>
    <property type="gene ID" value="TREG1_106670"/>
</dbReference>
<comment type="similarity">
    <text evidence="1 4">Belongs to the thiolase-like superfamily. Beta-ketoacyl-ACP synthases family.</text>
</comment>
<dbReference type="GO" id="GO:0006633">
    <property type="term" value="P:fatty acid biosynthetic process"/>
    <property type="evidence" value="ECO:0007669"/>
    <property type="project" value="InterPro"/>
</dbReference>
<dbReference type="PROSITE" id="PS52004">
    <property type="entry name" value="KS3_2"/>
    <property type="match status" value="1"/>
</dbReference>
<evidence type="ECO:0000256" key="4">
    <source>
        <dbReference type="RuleBase" id="RU003694"/>
    </source>
</evidence>
<dbReference type="GO" id="GO:0005739">
    <property type="term" value="C:mitochondrion"/>
    <property type="evidence" value="ECO:0007669"/>
    <property type="project" value="TreeGrafter"/>
</dbReference>
<evidence type="ECO:0000256" key="1">
    <source>
        <dbReference type="ARBA" id="ARBA00008467"/>
    </source>
</evidence>
<evidence type="ECO:0000256" key="3">
    <source>
        <dbReference type="ARBA" id="ARBA00022679"/>
    </source>
</evidence>